<name>A0ABR1U3D4_9PEZI</name>
<sequence length="539" mass="60613">MEESDITYTIETEEQLWDGAHDLVAPSAERELTVAPRPPTELDEVLSQSYAAHDFESLDDALRRWLDLATQCRQDFSQSEDDVFTCSDRLLNSPLFQTDPHYVRTQIIYSMLQEDEPASVYAIASFLLLDGRSDETTYREMVNEGCFHRLLELMNGHRDDDPRLYRLLLELMYEMPRFERLRPEDLLHVDDGFVSYLFELTEGLSDDAHDPYNYAIIKVLLILNEQYMVASTAAAADPTSPNALLINRVVKCLCLYGPQFRTFGENLILLLNRETETSLQLLILKLLYLLFTTKATYEYFYTNDLRVLLDVIIRNLLDLPYELMSLRHTYLRVLYPLLAHTQLNQPPYYKEDHIVKVLRIMAGSGNAHFAPADETTLRLVDRVRKVSWLPDDGAGEVTNRLLGISLQSQDAGSKISVVDVAAVTEKPGVQTPSRKAELSAAEQVEDDAPPSSPEDLVTASTSGEATEASKEVPPRKPKKPLPAVPKSRHGKPFAPVVHINTNGNGPATATAKKLPPQAPPPRRRGKLKAAEPAPATQNQ</sequence>
<evidence type="ECO:0000256" key="1">
    <source>
        <dbReference type="SAM" id="MobiDB-lite"/>
    </source>
</evidence>
<comment type="caution">
    <text evidence="3">The sequence shown here is derived from an EMBL/GenBank/DDBJ whole genome shotgun (WGS) entry which is preliminary data.</text>
</comment>
<evidence type="ECO:0000313" key="3">
    <source>
        <dbReference type="EMBL" id="KAK8053394.1"/>
    </source>
</evidence>
<proteinExistence type="predicted"/>
<accession>A0ABR1U3D4</accession>
<gene>
    <name evidence="3" type="ORF">PG996_012695</name>
</gene>
<dbReference type="PANTHER" id="PTHR13357">
    <property type="entry name" value="SH3 ADAPTER PROTEIN SPIN90 NCK INTERACTING PROTEIN WITH SH3 DOMAIN"/>
    <property type="match status" value="1"/>
</dbReference>
<dbReference type="InterPro" id="IPR018556">
    <property type="entry name" value="SPIN90/Ldb17_LRD"/>
</dbReference>
<organism evidence="3 4">
    <name type="scientific">Apiospora saccharicola</name>
    <dbReference type="NCBI Taxonomy" id="335842"/>
    <lineage>
        <taxon>Eukaryota</taxon>
        <taxon>Fungi</taxon>
        <taxon>Dikarya</taxon>
        <taxon>Ascomycota</taxon>
        <taxon>Pezizomycotina</taxon>
        <taxon>Sordariomycetes</taxon>
        <taxon>Xylariomycetidae</taxon>
        <taxon>Amphisphaeriales</taxon>
        <taxon>Apiosporaceae</taxon>
        <taxon>Apiospora</taxon>
    </lineage>
</organism>
<dbReference type="InterPro" id="IPR030125">
    <property type="entry name" value="SPIN90/Ldb17"/>
</dbReference>
<reference evidence="3 4" key="1">
    <citation type="submission" date="2023-01" db="EMBL/GenBank/DDBJ databases">
        <title>Analysis of 21 Apiospora genomes using comparative genomics revels a genus with tremendous synthesis potential of carbohydrate active enzymes and secondary metabolites.</title>
        <authorList>
            <person name="Sorensen T."/>
        </authorList>
    </citation>
    <scope>NUCLEOTIDE SEQUENCE [LARGE SCALE GENOMIC DNA]</scope>
    <source>
        <strain evidence="3 4">CBS 83171</strain>
    </source>
</reference>
<feature type="domain" description="SPIN90/Ldb17 leucine-rich" evidence="2">
    <location>
        <begin position="210"/>
        <end position="352"/>
    </location>
</feature>
<protein>
    <recommendedName>
        <fullName evidence="2">SPIN90/Ldb17 leucine-rich domain-containing protein</fullName>
    </recommendedName>
</protein>
<keyword evidence="4" id="KW-1185">Reference proteome</keyword>
<evidence type="ECO:0000259" key="2">
    <source>
        <dbReference type="Pfam" id="PF09431"/>
    </source>
</evidence>
<dbReference type="PANTHER" id="PTHR13357:SF1">
    <property type="entry name" value="NCK-INTERACTING PROTEIN WITH SH3 DOMAIN"/>
    <property type="match status" value="1"/>
</dbReference>
<dbReference type="Proteomes" id="UP001446871">
    <property type="component" value="Unassembled WGS sequence"/>
</dbReference>
<dbReference type="Pfam" id="PF09431">
    <property type="entry name" value="SPIN90_LRD"/>
    <property type="match status" value="1"/>
</dbReference>
<dbReference type="EMBL" id="JAQQWM010000008">
    <property type="protein sequence ID" value="KAK8053394.1"/>
    <property type="molecule type" value="Genomic_DNA"/>
</dbReference>
<feature type="region of interest" description="Disordered" evidence="1">
    <location>
        <begin position="427"/>
        <end position="539"/>
    </location>
</feature>
<evidence type="ECO:0000313" key="4">
    <source>
        <dbReference type="Proteomes" id="UP001446871"/>
    </source>
</evidence>